<sequence length="18" mass="1732">IVGGSNASPGDAVYQIAL</sequence>
<keyword id="KW-0903">Direct protein sequencing</keyword>
<dbReference type="AlphaFoldDB" id="Q9TWD1"/>
<name>Q9TWD1_DERPT</name>
<protein>
    <submittedName>
        <fullName>23.78 kDa collagenolytic serine protease/allergen</fullName>
    </submittedName>
</protein>
<accession>Q9TWD1</accession>
<proteinExistence type="evidence at protein level"/>
<organism>
    <name type="scientific">Dermatophagoides pteronyssinus</name>
    <name type="common">European house dust mite</name>
    <dbReference type="NCBI Taxonomy" id="6956"/>
    <lineage>
        <taxon>Eukaryota</taxon>
        <taxon>Metazoa</taxon>
        <taxon>Ecdysozoa</taxon>
        <taxon>Arthropoda</taxon>
        <taxon>Chelicerata</taxon>
        <taxon>Arachnida</taxon>
        <taxon>Acari</taxon>
        <taxon>Acariformes</taxon>
        <taxon>Sarcoptiformes</taxon>
        <taxon>Astigmata</taxon>
        <taxon>Psoroptidia</taxon>
        <taxon>Analgoidea</taxon>
        <taxon>Pyroglyphidae</taxon>
        <taxon>Dermatophagoidinae</taxon>
        <taxon>Dermatophagoides</taxon>
    </lineage>
</organism>
<dbReference type="Allergome" id="323">
    <property type="allergen name" value="Der p 9"/>
</dbReference>
<reference key="1">
    <citation type="journal article" date="1996" name="J. Allergy Clin. Immunol.">
        <title>The isolation and characterization of a novel collagenolytic serine protease allergen (Der p 9) from the dust mite Dermatophagoides pteronyssinus.</title>
        <authorList>
            <person name="King C."/>
            <person name="Simpson R.J."/>
            <person name="Moritz R.L."/>
            <person name="Reed G.E."/>
            <person name="Thompson P.J."/>
            <person name="Stewart G.A."/>
        </authorList>
    </citation>
    <scope>PROTEIN SEQUENCE</scope>
</reference>